<dbReference type="InterPro" id="IPR000504">
    <property type="entry name" value="RRM_dom"/>
</dbReference>
<feature type="domain" description="RRM" evidence="3">
    <location>
        <begin position="157"/>
        <end position="235"/>
    </location>
</feature>
<dbReference type="InterPro" id="IPR012677">
    <property type="entry name" value="Nucleotide-bd_a/b_plait_sf"/>
</dbReference>
<dbReference type="InParanoid" id="A0A1S0UMD4"/>
<dbReference type="Gene3D" id="3.30.70.330">
    <property type="match status" value="2"/>
</dbReference>
<dbReference type="SMART" id="SM00360">
    <property type="entry name" value="RRM"/>
    <property type="match status" value="2"/>
</dbReference>
<dbReference type="InterPro" id="IPR052462">
    <property type="entry name" value="SLIRP/GR-RBP-like"/>
</dbReference>
<feature type="domain" description="RRM" evidence="3">
    <location>
        <begin position="23"/>
        <end position="130"/>
    </location>
</feature>
<dbReference type="SUPFAM" id="SSF54928">
    <property type="entry name" value="RNA-binding domain, RBD"/>
    <property type="match status" value="2"/>
</dbReference>
<dbReference type="OMA" id="SKEWWNE"/>
<sequence>MHVGLWTLVRVFSTDFSTLQVSARVILKNVSWFTGESVVLLNSQELKCGFEDFEDSDYLFVEDLKFHFGRFGKVQHVKLLYDWGTGLHRGFAFVVFESIDGAVKAVQQRNHYINGRQVSTFFSTGERIIIFGLFMLRLIGRSGVVSKTFKGGWRNDAELFVKRISWVTGASELTNHFSQFGKVRNITLQFDLRTGLHKGFAFISFENNDFYENIKKFEGKHVIDDEEVVCSLASERKTLLLADADSALFASENSSQMDISKADPYNEAGTVKIICAEESVKEKPMRRGTSSETIFANSMSFQDSKKWTKRTNLLQKLQKVGDPKWGSRKNGVLERTVNMKLMGLVEESEGGNEMYKKTYSNVHSSDGLHVSVTRNGFSGRISSPNSFRVSIVETTNQKSLKK</sequence>
<dbReference type="GO" id="GO:0003723">
    <property type="term" value="F:RNA binding"/>
    <property type="evidence" value="ECO:0007669"/>
    <property type="project" value="UniProtKB-UniRule"/>
</dbReference>
<dbReference type="OrthoDB" id="5850064at2759"/>
<protein>
    <submittedName>
        <fullName evidence="4">Polyadenylate-binding protein</fullName>
    </submittedName>
</protein>
<dbReference type="GeneID" id="31251366"/>
<dbReference type="CTD" id="31251366"/>
<dbReference type="InterPro" id="IPR035979">
    <property type="entry name" value="RBD_domain_sf"/>
</dbReference>
<evidence type="ECO:0000256" key="1">
    <source>
        <dbReference type="ARBA" id="ARBA00022884"/>
    </source>
</evidence>
<evidence type="ECO:0000313" key="4">
    <source>
        <dbReference type="EMBL" id="EJD76765.1"/>
    </source>
</evidence>
<dbReference type="RefSeq" id="XP_020307543.1">
    <property type="nucleotide sequence ID" value="XM_020448997.1"/>
</dbReference>
<dbReference type="PANTHER" id="PTHR48027">
    <property type="entry name" value="HETEROGENEOUS NUCLEAR RIBONUCLEOPROTEIN 87F-RELATED"/>
    <property type="match status" value="1"/>
</dbReference>
<dbReference type="KEGG" id="loa:LOAG_16345"/>
<dbReference type="AlphaFoldDB" id="A0A1S0UMD4"/>
<accession>A0A1S0UMD4</accession>
<proteinExistence type="predicted"/>
<evidence type="ECO:0000256" key="2">
    <source>
        <dbReference type="PROSITE-ProRule" id="PRU00176"/>
    </source>
</evidence>
<gene>
    <name evidence="4" type="ORF">LOAG_16345</name>
</gene>
<dbReference type="Pfam" id="PF00076">
    <property type="entry name" value="RRM_1"/>
    <property type="match status" value="2"/>
</dbReference>
<dbReference type="EMBL" id="JH712066">
    <property type="protein sequence ID" value="EJD76765.1"/>
    <property type="molecule type" value="Genomic_DNA"/>
</dbReference>
<evidence type="ECO:0000259" key="3">
    <source>
        <dbReference type="PROSITE" id="PS50102"/>
    </source>
</evidence>
<keyword evidence="1 2" id="KW-0694">RNA-binding</keyword>
<dbReference type="PROSITE" id="PS50102">
    <property type="entry name" value="RRM"/>
    <property type="match status" value="2"/>
</dbReference>
<reference evidence="4" key="1">
    <citation type="submission" date="2012-04" db="EMBL/GenBank/DDBJ databases">
        <title>The Genome Sequence of Loa loa.</title>
        <authorList>
            <consortium name="The Broad Institute Genome Sequencing Platform"/>
            <consortium name="Broad Institute Genome Sequencing Center for Infectious Disease"/>
            <person name="Nutman T.B."/>
            <person name="Fink D.L."/>
            <person name="Russ C."/>
            <person name="Young S."/>
            <person name="Zeng Q."/>
            <person name="Gargeya S."/>
            <person name="Alvarado L."/>
            <person name="Berlin A."/>
            <person name="Chapman S.B."/>
            <person name="Chen Z."/>
            <person name="Freedman E."/>
            <person name="Gellesch M."/>
            <person name="Goldberg J."/>
            <person name="Griggs A."/>
            <person name="Gujja S."/>
            <person name="Heilman E.R."/>
            <person name="Heiman D."/>
            <person name="Howarth C."/>
            <person name="Mehta T."/>
            <person name="Neiman D."/>
            <person name="Pearson M."/>
            <person name="Roberts A."/>
            <person name="Saif S."/>
            <person name="Shea T."/>
            <person name="Shenoy N."/>
            <person name="Sisk P."/>
            <person name="Stolte C."/>
            <person name="Sykes S."/>
            <person name="White J."/>
            <person name="Yandava C."/>
            <person name="Haas B."/>
            <person name="Henn M.R."/>
            <person name="Nusbaum C."/>
            <person name="Birren B."/>
        </authorList>
    </citation>
    <scope>NUCLEOTIDE SEQUENCE [LARGE SCALE GENOMIC DNA]</scope>
</reference>
<organism evidence="4">
    <name type="scientific">Loa loa</name>
    <name type="common">Eye worm</name>
    <name type="synonym">Filaria loa</name>
    <dbReference type="NCBI Taxonomy" id="7209"/>
    <lineage>
        <taxon>Eukaryota</taxon>
        <taxon>Metazoa</taxon>
        <taxon>Ecdysozoa</taxon>
        <taxon>Nematoda</taxon>
        <taxon>Chromadorea</taxon>
        <taxon>Rhabditida</taxon>
        <taxon>Spirurina</taxon>
        <taxon>Spiruromorpha</taxon>
        <taxon>Filarioidea</taxon>
        <taxon>Onchocercidae</taxon>
        <taxon>Loa</taxon>
    </lineage>
</organism>
<name>A0A1S0UMD4_LOALO</name>